<keyword evidence="6" id="KW-1185">Reference proteome</keyword>
<evidence type="ECO:0000256" key="3">
    <source>
        <dbReference type="PROSITE-ProRule" id="PRU00708"/>
    </source>
</evidence>
<comment type="similarity">
    <text evidence="1">Belongs to the PPR family. PCMP-H subfamily.</text>
</comment>
<dbReference type="Proteomes" id="UP000231279">
    <property type="component" value="Unassembled WGS sequence"/>
</dbReference>
<feature type="repeat" description="PPR" evidence="3">
    <location>
        <begin position="265"/>
        <end position="299"/>
    </location>
</feature>
<dbReference type="InterPro" id="IPR011990">
    <property type="entry name" value="TPR-like_helical_dom_sf"/>
</dbReference>
<dbReference type="InterPro" id="IPR002885">
    <property type="entry name" value="PPR_rpt"/>
</dbReference>
<dbReference type="InterPro" id="IPR046848">
    <property type="entry name" value="E_motif"/>
</dbReference>
<dbReference type="InterPro" id="IPR032867">
    <property type="entry name" value="DYW_dom"/>
</dbReference>
<dbReference type="GO" id="GO:0008270">
    <property type="term" value="F:zinc ion binding"/>
    <property type="evidence" value="ECO:0007669"/>
    <property type="project" value="InterPro"/>
</dbReference>
<reference evidence="6" key="1">
    <citation type="journal article" date="2018" name="Gigascience">
        <title>Genome assembly of the Pink Ipe (Handroanthus impetiginosus, Bignoniaceae), a highly valued, ecologically keystone Neotropical timber forest tree.</title>
        <authorList>
            <person name="Silva-Junior O.B."/>
            <person name="Grattapaglia D."/>
            <person name="Novaes E."/>
            <person name="Collevatti R.G."/>
        </authorList>
    </citation>
    <scope>NUCLEOTIDE SEQUENCE [LARGE SCALE GENOMIC DNA]</scope>
    <source>
        <strain evidence="6">cv. UFG-1</strain>
    </source>
</reference>
<dbReference type="PROSITE" id="PS51375">
    <property type="entry name" value="PPR"/>
    <property type="match status" value="3"/>
</dbReference>
<dbReference type="GO" id="GO:0009451">
    <property type="term" value="P:RNA modification"/>
    <property type="evidence" value="ECO:0007669"/>
    <property type="project" value="InterPro"/>
</dbReference>
<proteinExistence type="inferred from homology"/>
<dbReference type="NCBIfam" id="TIGR00756">
    <property type="entry name" value="PPR"/>
    <property type="match status" value="3"/>
</dbReference>
<dbReference type="PANTHER" id="PTHR47926:SF508">
    <property type="entry name" value="PENTATRICOPEPTIDE REPEAT-CONTAINING PROTEIN"/>
    <property type="match status" value="1"/>
</dbReference>
<dbReference type="Pfam" id="PF13041">
    <property type="entry name" value="PPR_2"/>
    <property type="match status" value="1"/>
</dbReference>
<dbReference type="InterPro" id="IPR046849">
    <property type="entry name" value="E2_motif"/>
</dbReference>
<evidence type="ECO:0000313" key="5">
    <source>
        <dbReference type="EMBL" id="PIN15207.1"/>
    </source>
</evidence>
<accession>A0A2G9HCF2</accession>
<dbReference type="FunFam" id="1.25.40.10:FF:000427">
    <property type="entry name" value="Pentatricopeptide repeat-containing protein chloroplastic"/>
    <property type="match status" value="1"/>
</dbReference>
<dbReference type="InterPro" id="IPR046960">
    <property type="entry name" value="PPR_At4g14850-like_plant"/>
</dbReference>
<dbReference type="AlphaFoldDB" id="A0A2G9HCF2"/>
<keyword evidence="2" id="KW-0677">Repeat</keyword>
<dbReference type="GO" id="GO:0003723">
    <property type="term" value="F:RNA binding"/>
    <property type="evidence" value="ECO:0007669"/>
    <property type="project" value="InterPro"/>
</dbReference>
<dbReference type="STRING" id="429701.A0A2G9HCF2"/>
<name>A0A2G9HCF2_9LAMI</name>
<feature type="domain" description="DYW" evidence="4">
    <location>
        <begin position="515"/>
        <end position="608"/>
    </location>
</feature>
<protein>
    <recommendedName>
        <fullName evidence="4">DYW domain-containing protein</fullName>
    </recommendedName>
</protein>
<evidence type="ECO:0000259" key="4">
    <source>
        <dbReference type="Pfam" id="PF14432"/>
    </source>
</evidence>
<evidence type="ECO:0000256" key="1">
    <source>
        <dbReference type="ARBA" id="ARBA00006643"/>
    </source>
</evidence>
<dbReference type="Pfam" id="PF01535">
    <property type="entry name" value="PPR"/>
    <property type="match status" value="6"/>
</dbReference>
<gene>
    <name evidence="5" type="ORF">CDL12_12139</name>
</gene>
<dbReference type="PANTHER" id="PTHR47926">
    <property type="entry name" value="PENTATRICOPEPTIDE REPEAT-CONTAINING PROTEIN"/>
    <property type="match status" value="1"/>
</dbReference>
<evidence type="ECO:0000256" key="2">
    <source>
        <dbReference type="ARBA" id="ARBA00022737"/>
    </source>
</evidence>
<dbReference type="Pfam" id="PF20431">
    <property type="entry name" value="E_motif"/>
    <property type="match status" value="1"/>
</dbReference>
<feature type="repeat" description="PPR" evidence="3">
    <location>
        <begin position="193"/>
        <end position="223"/>
    </location>
</feature>
<dbReference type="EMBL" id="NKXS01002122">
    <property type="protein sequence ID" value="PIN15207.1"/>
    <property type="molecule type" value="Genomic_DNA"/>
</dbReference>
<dbReference type="Gene3D" id="1.25.40.10">
    <property type="entry name" value="Tetratricopeptide repeat domain"/>
    <property type="match status" value="3"/>
</dbReference>
<dbReference type="SUPFAM" id="SSF48452">
    <property type="entry name" value="TPR-like"/>
    <property type="match status" value="1"/>
</dbReference>
<organism evidence="5 6">
    <name type="scientific">Handroanthus impetiginosus</name>
    <dbReference type="NCBI Taxonomy" id="429701"/>
    <lineage>
        <taxon>Eukaryota</taxon>
        <taxon>Viridiplantae</taxon>
        <taxon>Streptophyta</taxon>
        <taxon>Embryophyta</taxon>
        <taxon>Tracheophyta</taxon>
        <taxon>Spermatophyta</taxon>
        <taxon>Magnoliopsida</taxon>
        <taxon>eudicotyledons</taxon>
        <taxon>Gunneridae</taxon>
        <taxon>Pentapetalae</taxon>
        <taxon>asterids</taxon>
        <taxon>lamiids</taxon>
        <taxon>Lamiales</taxon>
        <taxon>Bignoniaceae</taxon>
        <taxon>Crescentiina</taxon>
        <taxon>Tabebuia alliance</taxon>
        <taxon>Handroanthus</taxon>
    </lineage>
</organism>
<feature type="repeat" description="PPR" evidence="3">
    <location>
        <begin position="90"/>
        <end position="126"/>
    </location>
</feature>
<sequence>MATVLVTAPPAQLSTGPRHHNHQRLLHILTQSATLSIPHLKQIHAQILRIAPPLDYSPETLFLNSRLLHFSSLQDLTYTLRLFSQISNPSTFIYNTLIRAYAHSRDCKEQTISLFQELLEQESLLPDKHTFPFVLKACAYLFALSEGKQIHAHVLKHGFTEDVYVNNSLIHFYASCGCSESARRVFDKMPARSLVSWNVIVDALVQMGEFDEALRMFVEMMPSFEPDGYTVQSVIDACAGLGSLSMGMWAHAYVLRKCETCANFDVLVKNSLIEMYCKCGSLRMAKQVFQQMSRRDVNSWNAMILGLAMHGQAENVFKHYDRMINEEKVHPNSITFVGVLSACNHRGFVEEGRKYFDKMVNDYKFEPVLQHYGCLIDLLARNGQINEALDIVRRMPMKPDAVIWRSLLDATCKTNENLQLSQEIAAQIMAAEGNTKTSGAYVLLSRVYASANQWNEVGSVRKFMTEKGVAKQPGCSSVEINGIVHEFFAGDTTHPQTKEIYEFLDVIEERLKLEGYVPDFSQAFLVDDADDGKGSSLRLHSERLAIAFGLLNSKPGDQIRVFKNLRVCRDCHSFTKLVSKVFGVEIIMRDRLRFHHFEDGSCSCMDFW</sequence>
<evidence type="ECO:0000313" key="6">
    <source>
        <dbReference type="Proteomes" id="UP000231279"/>
    </source>
</evidence>
<dbReference type="Pfam" id="PF20430">
    <property type="entry name" value="Eplus_motif"/>
    <property type="match status" value="1"/>
</dbReference>
<dbReference type="Pfam" id="PF14432">
    <property type="entry name" value="DYW_deaminase"/>
    <property type="match status" value="1"/>
</dbReference>
<dbReference type="OrthoDB" id="185373at2759"/>
<dbReference type="FunFam" id="1.25.40.10:FF:000474">
    <property type="entry name" value="Pentatricopeptide repeat protein PPR986-12"/>
    <property type="match status" value="1"/>
</dbReference>
<comment type="caution">
    <text evidence="5">The sequence shown here is derived from an EMBL/GenBank/DDBJ whole genome shotgun (WGS) entry which is preliminary data.</text>
</comment>